<dbReference type="EMBL" id="VUJX02000008">
    <property type="protein sequence ID" value="KAL0933260.1"/>
    <property type="molecule type" value="Genomic_DNA"/>
</dbReference>
<sequence>MKAALTSIILSSLAVLAQAGRFQCAGTNGNTLRYEPSGTLTATLTINACKTVKGNIDPQFQLKGNLKCCVTDNFENFKNACEKPKLPAGYPGYLPAAQAC</sequence>
<dbReference type="Proteomes" id="UP000805649">
    <property type="component" value="Unassembled WGS sequence"/>
</dbReference>
<organism evidence="1 2">
    <name type="scientific">Colletotrichum truncatum</name>
    <name type="common">Anthracnose fungus</name>
    <name type="synonym">Colletotrichum capsici</name>
    <dbReference type="NCBI Taxonomy" id="5467"/>
    <lineage>
        <taxon>Eukaryota</taxon>
        <taxon>Fungi</taxon>
        <taxon>Dikarya</taxon>
        <taxon>Ascomycota</taxon>
        <taxon>Pezizomycotina</taxon>
        <taxon>Sordariomycetes</taxon>
        <taxon>Hypocreomycetidae</taxon>
        <taxon>Glomerellales</taxon>
        <taxon>Glomerellaceae</taxon>
        <taxon>Colletotrichum</taxon>
        <taxon>Colletotrichum truncatum species complex</taxon>
    </lineage>
</organism>
<proteinExistence type="predicted"/>
<comment type="caution">
    <text evidence="1">The sequence shown here is derived from an EMBL/GenBank/DDBJ whole genome shotgun (WGS) entry which is preliminary data.</text>
</comment>
<protein>
    <submittedName>
        <fullName evidence="1">Uncharacterized protein</fullName>
    </submittedName>
</protein>
<name>A0ACC3YMY5_COLTU</name>
<evidence type="ECO:0000313" key="2">
    <source>
        <dbReference type="Proteomes" id="UP000805649"/>
    </source>
</evidence>
<accession>A0ACC3YMY5</accession>
<gene>
    <name evidence="1" type="ORF">CTRU02_212223</name>
</gene>
<keyword evidence="2" id="KW-1185">Reference proteome</keyword>
<evidence type="ECO:0000313" key="1">
    <source>
        <dbReference type="EMBL" id="KAL0933260.1"/>
    </source>
</evidence>
<reference evidence="1 2" key="1">
    <citation type="journal article" date="2020" name="Phytopathology">
        <title>Genome Sequence Resources of Colletotrichum truncatum, C. plurivorum, C. musicola, and C. sojae: Four Species Pathogenic to Soybean (Glycine max).</title>
        <authorList>
            <person name="Rogerio F."/>
            <person name="Boufleur T.R."/>
            <person name="Ciampi-Guillardi M."/>
            <person name="Sukno S.A."/>
            <person name="Thon M.R."/>
            <person name="Massola Junior N.S."/>
            <person name="Baroncelli R."/>
        </authorList>
    </citation>
    <scope>NUCLEOTIDE SEQUENCE [LARGE SCALE GENOMIC DNA]</scope>
    <source>
        <strain evidence="1 2">CMES1059</strain>
    </source>
</reference>